<sequence>MGKLDGKRAWITGGGSGIGAGAALALARSGAEVIVSGRRPEPLQSVVDEIAKAGGAARAMPLDVANADEVAEVREQIGRVDILLANAGLNVPKRSLGNVETGGWDLVVDVNLNGVFYPVHAVLPGMRDAGCGLIILISSWAGRYAGKLTGAAYNATKRAVIALNETINAEEGGNGIRSTVIMPGEVATDILRSRPRRPSDKDIARMLQVDDLAETVRFVAEMPPHVCLNEILISPTWNRFYQGFDELS</sequence>
<comment type="caution">
    <text evidence="4">The sequence shown here is derived from an EMBL/GenBank/DDBJ whole genome shotgun (WGS) entry which is preliminary data.</text>
</comment>
<dbReference type="PRINTS" id="PR00081">
    <property type="entry name" value="GDHRDH"/>
</dbReference>
<accession>A0ABT7FLB5</accession>
<dbReference type="Proteomes" id="UP001227126">
    <property type="component" value="Unassembled WGS sequence"/>
</dbReference>
<organism evidence="4 5">
    <name type="scientific">Sedimentitalea xiamensis</name>
    <dbReference type="NCBI Taxonomy" id="3050037"/>
    <lineage>
        <taxon>Bacteria</taxon>
        <taxon>Pseudomonadati</taxon>
        <taxon>Pseudomonadota</taxon>
        <taxon>Alphaproteobacteria</taxon>
        <taxon>Rhodobacterales</taxon>
        <taxon>Paracoccaceae</taxon>
        <taxon>Sedimentitalea</taxon>
    </lineage>
</organism>
<reference evidence="4 5" key="1">
    <citation type="submission" date="2023-05" db="EMBL/GenBank/DDBJ databases">
        <title>Sedimentitalea sp. nov. JM2-8.</title>
        <authorList>
            <person name="Huang J."/>
        </authorList>
    </citation>
    <scope>NUCLEOTIDE SEQUENCE [LARGE SCALE GENOMIC DNA]</scope>
    <source>
        <strain evidence="4 5">JM2-8</strain>
    </source>
</reference>
<evidence type="ECO:0000256" key="1">
    <source>
        <dbReference type="ARBA" id="ARBA00006484"/>
    </source>
</evidence>
<name>A0ABT7FLB5_9RHOB</name>
<evidence type="ECO:0000313" key="4">
    <source>
        <dbReference type="EMBL" id="MDK3075949.1"/>
    </source>
</evidence>
<dbReference type="PANTHER" id="PTHR43115:SF4">
    <property type="entry name" value="DEHYDROGENASE_REDUCTASE SDR FAMILY MEMBER 11"/>
    <property type="match status" value="1"/>
</dbReference>
<evidence type="ECO:0000313" key="5">
    <source>
        <dbReference type="Proteomes" id="UP001227126"/>
    </source>
</evidence>
<gene>
    <name evidence="4" type="ORF">QO034_23165</name>
</gene>
<dbReference type="InterPro" id="IPR036291">
    <property type="entry name" value="NAD(P)-bd_dom_sf"/>
</dbReference>
<protein>
    <submittedName>
        <fullName evidence="4">SDR family NAD(P)-dependent oxidoreductase</fullName>
    </submittedName>
</protein>
<evidence type="ECO:0000256" key="2">
    <source>
        <dbReference type="ARBA" id="ARBA00023002"/>
    </source>
</evidence>
<keyword evidence="5" id="KW-1185">Reference proteome</keyword>
<keyword evidence="2" id="KW-0560">Oxidoreductase</keyword>
<dbReference type="RefSeq" id="WP_284487855.1">
    <property type="nucleotide sequence ID" value="NZ_JASNJE010000076.1"/>
</dbReference>
<evidence type="ECO:0000256" key="3">
    <source>
        <dbReference type="RuleBase" id="RU000363"/>
    </source>
</evidence>
<dbReference type="SUPFAM" id="SSF51735">
    <property type="entry name" value="NAD(P)-binding Rossmann-fold domains"/>
    <property type="match status" value="1"/>
</dbReference>
<dbReference type="InterPro" id="IPR002347">
    <property type="entry name" value="SDR_fam"/>
</dbReference>
<dbReference type="PANTHER" id="PTHR43115">
    <property type="entry name" value="DEHYDROGENASE/REDUCTASE SDR FAMILY MEMBER 11"/>
    <property type="match status" value="1"/>
</dbReference>
<comment type="similarity">
    <text evidence="1 3">Belongs to the short-chain dehydrogenases/reductases (SDR) family.</text>
</comment>
<dbReference type="Pfam" id="PF00106">
    <property type="entry name" value="adh_short"/>
    <property type="match status" value="1"/>
</dbReference>
<dbReference type="Gene3D" id="3.40.50.720">
    <property type="entry name" value="NAD(P)-binding Rossmann-like Domain"/>
    <property type="match status" value="1"/>
</dbReference>
<dbReference type="PRINTS" id="PR00080">
    <property type="entry name" value="SDRFAMILY"/>
</dbReference>
<feature type="non-terminal residue" evidence="4">
    <location>
        <position position="248"/>
    </location>
</feature>
<proteinExistence type="inferred from homology"/>
<dbReference type="EMBL" id="JASNJE010000076">
    <property type="protein sequence ID" value="MDK3075949.1"/>
    <property type="molecule type" value="Genomic_DNA"/>
</dbReference>